<proteinExistence type="predicted"/>
<protein>
    <submittedName>
        <fullName evidence="1">Uncharacterized protein</fullName>
    </submittedName>
</protein>
<dbReference type="Proteomes" id="UP000836387">
    <property type="component" value="Unassembled WGS sequence"/>
</dbReference>
<reference evidence="1" key="1">
    <citation type="submission" date="2020-04" db="EMBL/GenBank/DDBJ databases">
        <authorList>
            <person name="Broberg M."/>
        </authorList>
    </citation>
    <scope>NUCLEOTIDE SEQUENCE</scope>
</reference>
<name>A0ACA9U7V8_BIOOC</name>
<sequence length="1254" mass="140374">MPFNSERILRSSYDRLLFAMTYSYTLASILGGLAASWNAILRALLYTLIGAFTYALLQKYIPRILHQRNNQLMEVNDTARDDLASGSERDHKRVDETTSPKTETIEPQRAVSSREGNTEHSHAQTTAVKLPKRKLSREEYTVGWICAITVERVAAEVFLDETHANPEFRDEHDDNIYLLGKFGEHNTVIATLPEGEYGTNSAASVANNMVRSFPNIRFGLMVGVGGGAPSTQHDIRLGDVVVSSPGNGYHGVFQYGFGKSVQGEAFHTTGFLNAPPRLLRNAVASLKAEYEKDDCQLRNTIDTLLQTSQGSWKERYKRPEASSDTLYCSDFKHRSNHGDDCKDSCGLDSRVLVTRQARPFNNGPLIHYGLIASGNSLIKDAKIRDKLGAEKGVLCFEMEAAGLMNQFPCLVIRGICDYSDSHKNKAWQPYAAVAAAAYTKDLLLLIPPLAIQTAPKASEVLSEIRQVVQGQLDIAKENQDTSKETEKQKCHQTFRLTTSGKDSTYEWYKDRIEKRVEGTCSWFLRHTNFKNWHEHESGPLLVSADPGCGKSVLAKYLVDEVLPGSATVCYFFFKDQDQNTIRQALCALLHQLFTQNPALIEHALELFRQNGKGLVDNNVSLWNILQAAAQDPRAGPIILVFDALDECSEQDFTELMKMIRKQLRDGKENQSKLKYLLTSRPYEQIVAEFRPLLDQFPLIRIPGEDDSEAIIKEVNLVISHQVDQLSEVKDLSHDISEALKRKFQEIPHRTYLWVYLVFDVLRRTTIKKTSKAFENFVSELPRNVNEAYEQILSKSEDQDMARKALAIILVAKRPLTVSEMNLAMNIHNESTSFSSLDLETDEDFRSTFRSWRGLFVSIHHDKIYFLHQTAREFLLGEPPRDASSKMKWHSSVSIEYAHGVLAELCVRYLDFFNCMDDSRVAVKQQGAQPFLDYAASFWGDHFRIAENALESELLPLVLRICNPDSNAYQSWFRIFSTKNLSMETKFTELMIASYFGHVTVAMPLIDQGADLESKGDELGRTPLSWAAARGHEAVVKLLIDQGADLKAKDQMPLSFAAEEGHEAVVKLLIDQGADLEAKDDELGQTPLSWAAEEGHEAVVKLLIDQGADLEAKDDEFGQTPLLRAAAEGHEAVVKLLINKGADIEAKGENGRTPLWLTASCGHEATVAQLLEKRCSVDVGDKKGITPLVAAATRGHWDTVQLLLEADAGADGRESSLWAASVIGLYDLERRLNQEPNAELQDLFGIEALFSRNGL</sequence>
<gene>
    <name evidence="1" type="ORF">CRV2_00016003</name>
</gene>
<evidence type="ECO:0000313" key="1">
    <source>
        <dbReference type="EMBL" id="CAG9948904.1"/>
    </source>
</evidence>
<accession>A0ACA9U7V8</accession>
<keyword evidence="2" id="KW-1185">Reference proteome</keyword>
<dbReference type="EMBL" id="CADEHS020000052">
    <property type="protein sequence ID" value="CAG9948904.1"/>
    <property type="molecule type" value="Genomic_DNA"/>
</dbReference>
<reference evidence="1" key="2">
    <citation type="submission" date="2021-10" db="EMBL/GenBank/DDBJ databases">
        <authorList>
            <person name="Piombo E."/>
        </authorList>
    </citation>
    <scope>NUCLEOTIDE SEQUENCE</scope>
</reference>
<organism evidence="1 2">
    <name type="scientific">Clonostachys rosea f. rosea IK726</name>
    <dbReference type="NCBI Taxonomy" id="1349383"/>
    <lineage>
        <taxon>Eukaryota</taxon>
        <taxon>Fungi</taxon>
        <taxon>Dikarya</taxon>
        <taxon>Ascomycota</taxon>
        <taxon>Pezizomycotina</taxon>
        <taxon>Sordariomycetes</taxon>
        <taxon>Hypocreomycetidae</taxon>
        <taxon>Hypocreales</taxon>
        <taxon>Bionectriaceae</taxon>
        <taxon>Clonostachys</taxon>
    </lineage>
</organism>
<evidence type="ECO:0000313" key="2">
    <source>
        <dbReference type="Proteomes" id="UP000836387"/>
    </source>
</evidence>
<comment type="caution">
    <text evidence="1">The sequence shown here is derived from an EMBL/GenBank/DDBJ whole genome shotgun (WGS) entry which is preliminary data.</text>
</comment>